<evidence type="ECO:0008006" key="13">
    <source>
        <dbReference type="Google" id="ProtNLM"/>
    </source>
</evidence>
<evidence type="ECO:0000256" key="1">
    <source>
        <dbReference type="ARBA" id="ARBA00004370"/>
    </source>
</evidence>
<dbReference type="SUPFAM" id="SSF50370">
    <property type="entry name" value="Ricin B-like lectins"/>
    <property type="match status" value="3"/>
</dbReference>
<dbReference type="PROSITE" id="PS51412">
    <property type="entry name" value="MACPF_2"/>
    <property type="match status" value="1"/>
</dbReference>
<evidence type="ECO:0000256" key="4">
    <source>
        <dbReference type="ARBA" id="ARBA00022852"/>
    </source>
</evidence>
<dbReference type="InterPro" id="IPR035992">
    <property type="entry name" value="Ricin_B-like_lectins"/>
</dbReference>
<dbReference type="GeneID" id="20223168"/>
<dbReference type="Pfam" id="PF23106">
    <property type="entry name" value="EGF_Teneurin"/>
    <property type="match status" value="1"/>
</dbReference>
<evidence type="ECO:0000256" key="2">
    <source>
        <dbReference type="ARBA" id="ARBA00004613"/>
    </source>
</evidence>
<evidence type="ECO:0000313" key="12">
    <source>
        <dbReference type="Proteomes" id="UP000002729"/>
    </source>
</evidence>
<reference evidence="11 12" key="1">
    <citation type="journal article" date="2011" name="Proc. Natl. Acad. Sci. U.S.A.">
        <title>Niche of harmful alga Aureococcus anophagefferens revealed through ecogenomics.</title>
        <authorList>
            <person name="Gobler C.J."/>
            <person name="Berry D.L."/>
            <person name="Dyhrman S.T."/>
            <person name="Wilhelm S.W."/>
            <person name="Salamov A."/>
            <person name="Lobanov A.V."/>
            <person name="Zhang Y."/>
            <person name="Collier J.L."/>
            <person name="Wurch L.L."/>
            <person name="Kustka A.B."/>
            <person name="Dill B.D."/>
            <person name="Shah M."/>
            <person name="VerBerkmoes N.C."/>
            <person name="Kuo A."/>
            <person name="Terry A."/>
            <person name="Pangilinan J."/>
            <person name="Lindquist E.A."/>
            <person name="Lucas S."/>
            <person name="Paulsen I.T."/>
            <person name="Hattenrath-Lehmann T.K."/>
            <person name="Talmage S.C."/>
            <person name="Walker E.A."/>
            <person name="Koch F."/>
            <person name="Burson A.M."/>
            <person name="Marcoval M.A."/>
            <person name="Tang Y.Z."/>
            <person name="Lecleir G.R."/>
            <person name="Coyne K.J."/>
            <person name="Berg G.M."/>
            <person name="Bertrand E.M."/>
            <person name="Saito M.A."/>
            <person name="Gladyshev V.N."/>
            <person name="Grigoriev I.V."/>
        </authorList>
    </citation>
    <scope>NUCLEOTIDE SEQUENCE [LARGE SCALE GENOMIC DNA]</scope>
    <source>
        <strain evidence="12">CCMP 1984</strain>
    </source>
</reference>
<evidence type="ECO:0000259" key="9">
    <source>
        <dbReference type="PROSITE" id="PS50026"/>
    </source>
</evidence>
<dbReference type="PROSITE" id="PS50026">
    <property type="entry name" value="EGF_3"/>
    <property type="match status" value="1"/>
</dbReference>
<keyword evidence="12" id="KW-1185">Reference proteome</keyword>
<comment type="caution">
    <text evidence="7">Lacks conserved residue(s) required for the propagation of feature annotation.</text>
</comment>
<dbReference type="Pfam" id="PF01823">
    <property type="entry name" value="MACPF"/>
    <property type="match status" value="1"/>
</dbReference>
<evidence type="ECO:0000256" key="5">
    <source>
        <dbReference type="ARBA" id="ARBA00023136"/>
    </source>
</evidence>
<comment type="subcellular location">
    <subcellularLocation>
        <location evidence="1">Membrane</location>
    </subcellularLocation>
    <subcellularLocation>
        <location evidence="2">Secreted</location>
    </subcellularLocation>
</comment>
<keyword evidence="8" id="KW-0732">Signal</keyword>
<dbReference type="InParanoid" id="F0XWC3"/>
<protein>
    <recommendedName>
        <fullName evidence="13">MACPF domain-containing protein</fullName>
    </recommendedName>
</protein>
<dbReference type="CDD" id="cd00161">
    <property type="entry name" value="beta-trefoil_Ricin-like"/>
    <property type="match status" value="2"/>
</dbReference>
<keyword evidence="3" id="KW-0964">Secreted</keyword>
<dbReference type="GO" id="GO:0016020">
    <property type="term" value="C:membrane"/>
    <property type="evidence" value="ECO:0007669"/>
    <property type="project" value="UniProtKB-SubCell"/>
</dbReference>
<dbReference type="PROSITE" id="PS50231">
    <property type="entry name" value="RICIN_B_LECTIN"/>
    <property type="match status" value="2"/>
</dbReference>
<dbReference type="PANTHER" id="PTHR45742:SF8">
    <property type="entry name" value="FLOCCULATION PROTEIN FLO11"/>
    <property type="match status" value="1"/>
</dbReference>
<dbReference type="GO" id="GO:0031640">
    <property type="term" value="P:killing of cells of another organism"/>
    <property type="evidence" value="ECO:0007669"/>
    <property type="project" value="UniProtKB-KW"/>
</dbReference>
<keyword evidence="6 7" id="KW-1015">Disulfide bond</keyword>
<organism evidence="12">
    <name type="scientific">Aureococcus anophagefferens</name>
    <name type="common">Harmful bloom alga</name>
    <dbReference type="NCBI Taxonomy" id="44056"/>
    <lineage>
        <taxon>Eukaryota</taxon>
        <taxon>Sar</taxon>
        <taxon>Stramenopiles</taxon>
        <taxon>Ochrophyta</taxon>
        <taxon>Pelagophyceae</taxon>
        <taxon>Pelagomonadales</taxon>
        <taxon>Pelagomonadaceae</taxon>
        <taxon>Aureococcus</taxon>
    </lineage>
</organism>
<dbReference type="InterPro" id="IPR000742">
    <property type="entry name" value="EGF"/>
</dbReference>
<feature type="domain" description="EGF-like" evidence="9">
    <location>
        <begin position="671"/>
        <end position="708"/>
    </location>
</feature>
<evidence type="ECO:0000256" key="3">
    <source>
        <dbReference type="ARBA" id="ARBA00022525"/>
    </source>
</evidence>
<proteinExistence type="predicted"/>
<evidence type="ECO:0000313" key="11">
    <source>
        <dbReference type="EMBL" id="EGB12989.1"/>
    </source>
</evidence>
<feature type="domain" description="MACPF" evidence="10">
    <location>
        <begin position="314"/>
        <end position="658"/>
    </location>
</feature>
<evidence type="ECO:0000256" key="8">
    <source>
        <dbReference type="SAM" id="SignalP"/>
    </source>
</evidence>
<dbReference type="PANTHER" id="PTHR45742">
    <property type="entry name" value="COMPLEMENT COMPONENT C6"/>
    <property type="match status" value="1"/>
</dbReference>
<dbReference type="AlphaFoldDB" id="F0XWC3"/>
<dbReference type="Gene3D" id="2.10.25.10">
    <property type="entry name" value="Laminin"/>
    <property type="match status" value="1"/>
</dbReference>
<dbReference type="Gene3D" id="2.80.10.50">
    <property type="match status" value="2"/>
</dbReference>
<feature type="disulfide bond" evidence="7">
    <location>
        <begin position="698"/>
        <end position="707"/>
    </location>
</feature>
<dbReference type="RefSeq" id="XP_009032601.1">
    <property type="nucleotide sequence ID" value="XM_009034353.1"/>
</dbReference>
<dbReference type="GO" id="GO:0005576">
    <property type="term" value="C:extracellular region"/>
    <property type="evidence" value="ECO:0007669"/>
    <property type="project" value="UniProtKB-SubCell"/>
</dbReference>
<dbReference type="OrthoDB" id="5951731at2759"/>
<keyword evidence="4" id="KW-0204">Cytolysis</keyword>
<keyword evidence="7" id="KW-0245">EGF-like domain</keyword>
<dbReference type="InterPro" id="IPR020863">
    <property type="entry name" value="MACPF_CS"/>
</dbReference>
<name>F0XWC3_AURAN</name>
<gene>
    <name evidence="11" type="ORF">AURANDRAFT_60790</name>
</gene>
<dbReference type="Proteomes" id="UP000002729">
    <property type="component" value="Unassembled WGS sequence"/>
</dbReference>
<evidence type="ECO:0000256" key="6">
    <source>
        <dbReference type="ARBA" id="ARBA00023157"/>
    </source>
</evidence>
<evidence type="ECO:0000259" key="10">
    <source>
        <dbReference type="PROSITE" id="PS51412"/>
    </source>
</evidence>
<dbReference type="PROSITE" id="PS00279">
    <property type="entry name" value="MACPF_1"/>
    <property type="match status" value="1"/>
</dbReference>
<sequence length="812" mass="84211">MAAPMTSSLLLALACSPTAAAKLLRGSVAAANGTVPQLPAANYAGIGYDILQGNPLADGLDKGYRAAVLDAASFAQGLKTPDGKWAIPDNTEAVMASACDIQSGGSQRLVTGETSLGTTSQNDVSVGGEAWKVVAFKASAGFKKTTSDVTASSDDTVVFYSRGTIELYKLNVETALATPSPNFAAAVGALPTDADGRIKSTFAAGAGFEYCLGVDAATAYDDQGTGLIYLACDQADPKAIQWQLVDGRLINGLNGFCLEQNVEAPWASGGARADAWNCDAADSVGDERTRWTMDGSALKSAQSGYCLEVNPGLSRVYPDAWKCADVAKMADKRASWTVTDAAAFSTTGSTLVTGWEGWCLYGAEAFDGKNGAAVAVAPCDRADVAASASWKRVGTSIVNVKSGYCLEINPSDAYNQPDGFALDTWDCGAATSENDNRTSWTVAGDGTVVSGYAKAAASLCLEVNPYLSEIKPDLWDCAAASRFGDGRAAHDLSSLGKGGDVMRAYDALVETFGTHYVSSTTLGAKYGLLQEATSDSASHFQGQGHTWSAGAQASFKGVTVGADHMSSDEQALSDAWTASLKSSSSFFVGSDPVAAMQNDLDGWKAKIATNPMPVGGAVLPILDLLTAAHFPKDTQISNKRTLLAKALGAWCATVDASKEACAAYAADRGSDLTSCPEDASGNECSGHGSCMSDNTCACDPNYGGTACDAKCGSVTFYGSDVDSYGCGAENGSVSQCTQLSADVVCTKLDWEFGGATEWHDAEADHCITPIEGPKQCNKKDCSGWDSFWGCNSWDCHAFTSITCAYPSTCSSA</sequence>
<accession>F0XWC3</accession>
<evidence type="ECO:0000256" key="7">
    <source>
        <dbReference type="PROSITE-ProRule" id="PRU00076"/>
    </source>
</evidence>
<keyword evidence="5" id="KW-0472">Membrane</keyword>
<dbReference type="KEGG" id="aaf:AURANDRAFT_60790"/>
<dbReference type="PROSITE" id="PS00022">
    <property type="entry name" value="EGF_1"/>
    <property type="match status" value="1"/>
</dbReference>
<dbReference type="EMBL" id="GL833120">
    <property type="protein sequence ID" value="EGB12989.1"/>
    <property type="molecule type" value="Genomic_DNA"/>
</dbReference>
<dbReference type="InterPro" id="IPR020864">
    <property type="entry name" value="MACPF"/>
</dbReference>
<feature type="signal peptide" evidence="8">
    <location>
        <begin position="1"/>
        <end position="20"/>
    </location>
</feature>
<feature type="chain" id="PRO_5003260498" description="MACPF domain-containing protein" evidence="8">
    <location>
        <begin position="21"/>
        <end position="812"/>
    </location>
</feature>